<evidence type="ECO:0000313" key="9">
    <source>
        <dbReference type="Proteomes" id="UP000294958"/>
    </source>
</evidence>
<organism evidence="6 8">
    <name type="scientific">Aquamicrobium defluvii</name>
    <dbReference type="NCBI Taxonomy" id="69279"/>
    <lineage>
        <taxon>Bacteria</taxon>
        <taxon>Pseudomonadati</taxon>
        <taxon>Pseudomonadota</taxon>
        <taxon>Alphaproteobacteria</taxon>
        <taxon>Hyphomicrobiales</taxon>
        <taxon>Phyllobacteriaceae</taxon>
        <taxon>Aquamicrobium</taxon>
    </lineage>
</organism>
<dbReference type="Gene3D" id="1.10.357.10">
    <property type="entry name" value="Tetracycline Repressor, domain 2"/>
    <property type="match status" value="1"/>
</dbReference>
<dbReference type="eggNOG" id="COG1309">
    <property type="taxonomic scope" value="Bacteria"/>
</dbReference>
<gene>
    <name evidence="6" type="ORF">BG36_16375</name>
    <name evidence="7" type="ORF">DES43_110107</name>
</gene>
<dbReference type="PANTHER" id="PTHR30055">
    <property type="entry name" value="HTH-TYPE TRANSCRIPTIONAL REGULATOR RUTR"/>
    <property type="match status" value="1"/>
</dbReference>
<dbReference type="GO" id="GO:0000976">
    <property type="term" value="F:transcription cis-regulatory region binding"/>
    <property type="evidence" value="ECO:0007669"/>
    <property type="project" value="TreeGrafter"/>
</dbReference>
<protein>
    <submittedName>
        <fullName evidence="7">TetR family transcriptional regulator</fullName>
    </submittedName>
</protein>
<dbReference type="SUPFAM" id="SSF46689">
    <property type="entry name" value="Homeodomain-like"/>
    <property type="match status" value="1"/>
</dbReference>
<sequence length="150" mass="16101">MVDFRTAVLTSAGPDRGAAARARIFHAAIAVALQKGFGKVTLSLVASEAGLSKGGLLHHFATKNALIRGMLEFYEDRTAPNARLDDANQCACDPLAVAVLIAAFERPTVLEEVRMQPDAERPDLKDRQESPRHSRLAGTLIAKVNLAAAR</sequence>
<feature type="domain" description="HTH tetR-type" evidence="5">
    <location>
        <begin position="18"/>
        <end position="78"/>
    </location>
</feature>
<comment type="caution">
    <text evidence="6">The sequence shown here is derived from an EMBL/GenBank/DDBJ whole genome shotgun (WGS) entry which is preliminary data.</text>
</comment>
<keyword evidence="1" id="KW-0805">Transcription regulation</keyword>
<evidence type="ECO:0000313" key="7">
    <source>
        <dbReference type="EMBL" id="TDR35299.1"/>
    </source>
</evidence>
<dbReference type="STRING" id="69279.BG36_16375"/>
<keyword evidence="2 4" id="KW-0238">DNA-binding</keyword>
<dbReference type="RefSeq" id="WP_035032067.1">
    <property type="nucleotide sequence ID" value="NZ_KK073907.1"/>
</dbReference>
<feature type="DNA-binding region" description="H-T-H motif" evidence="4">
    <location>
        <begin position="41"/>
        <end position="60"/>
    </location>
</feature>
<evidence type="ECO:0000256" key="1">
    <source>
        <dbReference type="ARBA" id="ARBA00023015"/>
    </source>
</evidence>
<dbReference type="EMBL" id="JENY01000035">
    <property type="protein sequence ID" value="EXL02017.1"/>
    <property type="molecule type" value="Genomic_DNA"/>
</dbReference>
<dbReference type="InterPro" id="IPR009057">
    <property type="entry name" value="Homeodomain-like_sf"/>
</dbReference>
<name>A0A011TDP8_9HYPH</name>
<keyword evidence="9" id="KW-1185">Reference proteome</keyword>
<reference evidence="7 9" key="2">
    <citation type="submission" date="2019-03" db="EMBL/GenBank/DDBJ databases">
        <title>Genomic Encyclopedia of Type Strains, Phase IV (KMG-IV): sequencing the most valuable type-strain genomes for metagenomic binning, comparative biology and taxonomic classification.</title>
        <authorList>
            <person name="Goeker M."/>
        </authorList>
    </citation>
    <scope>NUCLEOTIDE SEQUENCE [LARGE SCALE GENOMIC DNA]</scope>
    <source>
        <strain evidence="7 9">DSM 11603</strain>
    </source>
</reference>
<evidence type="ECO:0000313" key="6">
    <source>
        <dbReference type="EMBL" id="EXL02017.1"/>
    </source>
</evidence>
<dbReference type="Proteomes" id="UP000294958">
    <property type="component" value="Unassembled WGS sequence"/>
</dbReference>
<dbReference type="PROSITE" id="PS50977">
    <property type="entry name" value="HTH_TETR_2"/>
    <property type="match status" value="1"/>
</dbReference>
<dbReference type="PANTHER" id="PTHR30055:SF234">
    <property type="entry name" value="HTH-TYPE TRANSCRIPTIONAL REGULATOR BETI"/>
    <property type="match status" value="1"/>
</dbReference>
<evidence type="ECO:0000256" key="4">
    <source>
        <dbReference type="PROSITE-ProRule" id="PRU00335"/>
    </source>
</evidence>
<proteinExistence type="predicted"/>
<dbReference type="PRINTS" id="PR00455">
    <property type="entry name" value="HTHTETR"/>
</dbReference>
<evidence type="ECO:0000256" key="2">
    <source>
        <dbReference type="ARBA" id="ARBA00023125"/>
    </source>
</evidence>
<evidence type="ECO:0000256" key="3">
    <source>
        <dbReference type="ARBA" id="ARBA00023163"/>
    </source>
</evidence>
<dbReference type="InterPro" id="IPR050109">
    <property type="entry name" value="HTH-type_TetR-like_transc_reg"/>
</dbReference>
<dbReference type="Proteomes" id="UP000019849">
    <property type="component" value="Unassembled WGS sequence"/>
</dbReference>
<evidence type="ECO:0000313" key="8">
    <source>
        <dbReference type="Proteomes" id="UP000019849"/>
    </source>
</evidence>
<dbReference type="InterPro" id="IPR001647">
    <property type="entry name" value="HTH_TetR"/>
</dbReference>
<keyword evidence="3" id="KW-0804">Transcription</keyword>
<dbReference type="AlphaFoldDB" id="A0A011TDP8"/>
<evidence type="ECO:0000259" key="5">
    <source>
        <dbReference type="PROSITE" id="PS50977"/>
    </source>
</evidence>
<dbReference type="HOGENOM" id="CLU_1736762_0_0_5"/>
<accession>A0A011TDP8</accession>
<dbReference type="PATRIC" id="fig|69279.3.peg.4337"/>
<reference evidence="6 8" key="1">
    <citation type="submission" date="2014-02" db="EMBL/GenBank/DDBJ databases">
        <title>Aquamicrobium defluvii Genome sequencing.</title>
        <authorList>
            <person name="Wang X."/>
        </authorList>
    </citation>
    <scope>NUCLEOTIDE SEQUENCE [LARGE SCALE GENOMIC DNA]</scope>
    <source>
        <strain evidence="6 8">W13Z1</strain>
    </source>
</reference>
<dbReference type="Pfam" id="PF00440">
    <property type="entry name" value="TetR_N"/>
    <property type="match status" value="1"/>
</dbReference>
<dbReference type="GO" id="GO:0003700">
    <property type="term" value="F:DNA-binding transcription factor activity"/>
    <property type="evidence" value="ECO:0007669"/>
    <property type="project" value="TreeGrafter"/>
</dbReference>
<dbReference type="EMBL" id="SNZF01000010">
    <property type="protein sequence ID" value="TDR35299.1"/>
    <property type="molecule type" value="Genomic_DNA"/>
</dbReference>